<evidence type="ECO:0000256" key="1">
    <source>
        <dbReference type="SAM" id="MobiDB-lite"/>
    </source>
</evidence>
<feature type="region of interest" description="Disordered" evidence="1">
    <location>
        <begin position="65"/>
        <end position="106"/>
    </location>
</feature>
<gene>
    <name evidence="3" type="ORF">MCQ_00103</name>
</gene>
<keyword evidence="4" id="KW-1185">Reference proteome</keyword>
<feature type="compositionally biased region" description="Basic residues" evidence="1">
    <location>
        <begin position="80"/>
        <end position="94"/>
    </location>
</feature>
<evidence type="ECO:0000313" key="4">
    <source>
        <dbReference type="Proteomes" id="UP000008947"/>
    </source>
</evidence>
<name>J1JBR5_9HYPH</name>
<evidence type="ECO:0000313" key="3">
    <source>
        <dbReference type="EMBL" id="EJF81405.1"/>
    </source>
</evidence>
<dbReference type="eggNOG" id="ENOG5031438">
    <property type="taxonomic scope" value="Bacteria"/>
</dbReference>
<dbReference type="EMBL" id="AILU01000003">
    <property type="protein sequence ID" value="EJF81405.1"/>
    <property type="molecule type" value="Genomic_DNA"/>
</dbReference>
<reference evidence="3 4" key="1">
    <citation type="submission" date="2012-03" db="EMBL/GenBank/DDBJ databases">
        <title>The Genome Sequence of Bartonella washoensis Sb944nv.</title>
        <authorList>
            <consortium name="The Broad Institute Genome Sequencing Platform"/>
            <consortium name="The Broad Institute Genome Sequencing Center for Infectious Disease"/>
            <person name="Feldgarden M."/>
            <person name="Kirby J."/>
            <person name="Kosoy M."/>
            <person name="Birtles R."/>
            <person name="Probert W.S."/>
            <person name="Chiaraviglio L."/>
            <person name="Young S.K."/>
            <person name="Zeng Q."/>
            <person name="Gargeya S."/>
            <person name="Fitzgerald M."/>
            <person name="Haas B."/>
            <person name="Abouelleil A."/>
            <person name="Alvarado L."/>
            <person name="Arachchi H.M."/>
            <person name="Berlin A."/>
            <person name="Chapman S.B."/>
            <person name="Gearin G."/>
            <person name="Goldberg J."/>
            <person name="Griggs A."/>
            <person name="Gujja S."/>
            <person name="Hansen M."/>
            <person name="Heiman D."/>
            <person name="Howarth C."/>
            <person name="Larimer J."/>
            <person name="Lui A."/>
            <person name="MacDonald P.J.P."/>
            <person name="McCowen C."/>
            <person name="Montmayeur A."/>
            <person name="Murphy C."/>
            <person name="Neiman D."/>
            <person name="Pearson M."/>
            <person name="Priest M."/>
            <person name="Roberts A."/>
            <person name="Saif S."/>
            <person name="Shea T."/>
            <person name="Sisk P."/>
            <person name="Stolte C."/>
            <person name="Sykes S."/>
            <person name="Wortman J."/>
            <person name="Nusbaum C."/>
            <person name="Birren B."/>
        </authorList>
    </citation>
    <scope>NUCLEOTIDE SEQUENCE [LARGE SCALE GENOMIC DNA]</scope>
    <source>
        <strain evidence="3 4">Sb944nv</strain>
    </source>
</reference>
<accession>J1JBR5</accession>
<dbReference type="Proteomes" id="UP000008947">
    <property type="component" value="Unassembled WGS sequence"/>
</dbReference>
<feature type="chain" id="PRO_5003743851" evidence="2">
    <location>
        <begin position="22"/>
        <end position="106"/>
    </location>
</feature>
<dbReference type="AlphaFoldDB" id="J1JBR5"/>
<evidence type="ECO:0000256" key="2">
    <source>
        <dbReference type="SAM" id="SignalP"/>
    </source>
</evidence>
<sequence length="106" mass="11520">MKMMYLITAYATFASISVAQAASFMVTQKFVEGVSSSKSFFADAQINNPLCEALREKFSSLGNNQKEPAVQLVPVASSSQKRRGSGQGRGRGKGRPSLFMRSPMSF</sequence>
<feature type="signal peptide" evidence="2">
    <location>
        <begin position="1"/>
        <end position="21"/>
    </location>
</feature>
<organism evidence="3 4">
    <name type="scientific">Candidatus Bartonella washoeensis Sb944nv</name>
    <dbReference type="NCBI Taxonomy" id="1094563"/>
    <lineage>
        <taxon>Bacteria</taxon>
        <taxon>Pseudomonadati</taxon>
        <taxon>Pseudomonadota</taxon>
        <taxon>Alphaproteobacteria</taxon>
        <taxon>Hyphomicrobiales</taxon>
        <taxon>Bartonellaceae</taxon>
        <taxon>Bartonella</taxon>
    </lineage>
</organism>
<comment type="caution">
    <text evidence="3">The sequence shown here is derived from an EMBL/GenBank/DDBJ whole genome shotgun (WGS) entry which is preliminary data.</text>
</comment>
<dbReference type="HOGENOM" id="CLU_170132_0_0_5"/>
<protein>
    <submittedName>
        <fullName evidence="3">Uncharacterized protein</fullName>
    </submittedName>
</protein>
<keyword evidence="2" id="KW-0732">Signal</keyword>
<dbReference type="RefSeq" id="WP_006922890.1">
    <property type="nucleotide sequence ID" value="NZ_JH725022.1"/>
</dbReference>
<dbReference type="PATRIC" id="fig|1094563.3.peg.107"/>
<proteinExistence type="predicted"/>